<accession>A0A6J4SFY7</accession>
<name>A0A6J4SFY7_9ACTN</name>
<dbReference type="AlphaFoldDB" id="A0A6J4SFY7"/>
<protein>
    <submittedName>
        <fullName evidence="1">Uncharacterized protein</fullName>
    </submittedName>
</protein>
<organism evidence="1">
    <name type="scientific">uncultured Solirubrobacterales bacterium</name>
    <dbReference type="NCBI Taxonomy" id="768556"/>
    <lineage>
        <taxon>Bacteria</taxon>
        <taxon>Bacillati</taxon>
        <taxon>Actinomycetota</taxon>
        <taxon>Thermoleophilia</taxon>
        <taxon>Solirubrobacterales</taxon>
        <taxon>environmental samples</taxon>
    </lineage>
</organism>
<proteinExistence type="predicted"/>
<sequence>MVEIFWAPVGAGIKSQEEVDALVIYLFSGDEGREQLRSIDQSVSELRASRP</sequence>
<evidence type="ECO:0000313" key="1">
    <source>
        <dbReference type="EMBL" id="CAA9492553.1"/>
    </source>
</evidence>
<dbReference type="EMBL" id="CADCVV010000064">
    <property type="protein sequence ID" value="CAA9492553.1"/>
    <property type="molecule type" value="Genomic_DNA"/>
</dbReference>
<gene>
    <name evidence="1" type="ORF">AVDCRST_MAG17-862</name>
</gene>
<reference evidence="1" key="1">
    <citation type="submission" date="2020-02" db="EMBL/GenBank/DDBJ databases">
        <authorList>
            <person name="Meier V. D."/>
        </authorList>
    </citation>
    <scope>NUCLEOTIDE SEQUENCE</scope>
    <source>
        <strain evidence="1">AVDCRST_MAG17</strain>
    </source>
</reference>